<dbReference type="AlphaFoldDB" id="A0A397GLJ7"/>
<protein>
    <submittedName>
        <fullName evidence="1">Uncharacterized protein</fullName>
    </submittedName>
</protein>
<gene>
    <name evidence="1" type="ORF">Glove_541g66</name>
</gene>
<dbReference type="EMBL" id="PQFF01000460">
    <property type="protein sequence ID" value="RHZ48860.1"/>
    <property type="molecule type" value="Genomic_DNA"/>
</dbReference>
<dbReference type="Proteomes" id="UP000266861">
    <property type="component" value="Unassembled WGS sequence"/>
</dbReference>
<comment type="caution">
    <text evidence="1">The sequence shown here is derived from an EMBL/GenBank/DDBJ whole genome shotgun (WGS) entry which is preliminary data.</text>
</comment>
<keyword evidence="2" id="KW-1185">Reference proteome</keyword>
<evidence type="ECO:0000313" key="2">
    <source>
        <dbReference type="Proteomes" id="UP000266861"/>
    </source>
</evidence>
<proteinExistence type="predicted"/>
<organism evidence="1 2">
    <name type="scientific">Diversispora epigaea</name>
    <dbReference type="NCBI Taxonomy" id="1348612"/>
    <lineage>
        <taxon>Eukaryota</taxon>
        <taxon>Fungi</taxon>
        <taxon>Fungi incertae sedis</taxon>
        <taxon>Mucoromycota</taxon>
        <taxon>Glomeromycotina</taxon>
        <taxon>Glomeromycetes</taxon>
        <taxon>Diversisporales</taxon>
        <taxon>Diversisporaceae</taxon>
        <taxon>Diversispora</taxon>
    </lineage>
</organism>
<sequence length="146" mass="17236">MQFFVQGKIVKSEQVDKRNIYVAKNVKEKAWVKFGEMVDDRLDKSNFSNWQTAEKQWNFIKETILEAASKTIPKKRVVSNKKGTDQFISPNDISYGLMNGYRRLFNQTRTYFYQPFDDNREQIKSNIIKTIKTISEIIGETLEEIH</sequence>
<reference evidence="1 2" key="1">
    <citation type="submission" date="2018-08" db="EMBL/GenBank/DDBJ databases">
        <title>Genome and evolution of the arbuscular mycorrhizal fungus Diversispora epigaea (formerly Glomus versiforme) and its bacterial endosymbionts.</title>
        <authorList>
            <person name="Sun X."/>
            <person name="Fei Z."/>
            <person name="Harrison M."/>
        </authorList>
    </citation>
    <scope>NUCLEOTIDE SEQUENCE [LARGE SCALE GENOMIC DNA]</scope>
    <source>
        <strain evidence="1 2">IT104</strain>
    </source>
</reference>
<name>A0A397GLJ7_9GLOM</name>
<evidence type="ECO:0000313" key="1">
    <source>
        <dbReference type="EMBL" id="RHZ48860.1"/>
    </source>
</evidence>
<accession>A0A397GLJ7</accession>